<dbReference type="PROSITE" id="PS50192">
    <property type="entry name" value="T_SNARE"/>
    <property type="match status" value="1"/>
</dbReference>
<dbReference type="InterPro" id="IPR010989">
    <property type="entry name" value="SNARE"/>
</dbReference>
<dbReference type="OMA" id="VLHASHY"/>
<dbReference type="GO" id="GO:0031201">
    <property type="term" value="C:SNARE complex"/>
    <property type="evidence" value="ECO:0007669"/>
    <property type="project" value="TreeGrafter"/>
</dbReference>
<dbReference type="InterPro" id="IPR006011">
    <property type="entry name" value="Syntaxin_N"/>
</dbReference>
<dbReference type="OrthoDB" id="10255013at2759"/>
<accession>A0A152A0F8</accession>
<evidence type="ECO:0000259" key="7">
    <source>
        <dbReference type="PROSITE" id="PS50192"/>
    </source>
</evidence>
<evidence type="ECO:0000313" key="8">
    <source>
        <dbReference type="EMBL" id="KYQ99727.1"/>
    </source>
</evidence>
<dbReference type="SMART" id="SM00503">
    <property type="entry name" value="SynN"/>
    <property type="match status" value="1"/>
</dbReference>
<comment type="subcellular location">
    <subcellularLocation>
        <location evidence="1">Membrane</location>
        <topology evidence="1">Single-pass type IV membrane protein</topology>
    </subcellularLocation>
</comment>
<comment type="caution">
    <text evidence="8">The sequence shown here is derived from an EMBL/GenBank/DDBJ whole genome shotgun (WGS) entry which is preliminary data.</text>
</comment>
<dbReference type="InterPro" id="IPR045242">
    <property type="entry name" value="Syntaxin"/>
</dbReference>
<dbReference type="GO" id="GO:0005886">
    <property type="term" value="C:plasma membrane"/>
    <property type="evidence" value="ECO:0007669"/>
    <property type="project" value="TreeGrafter"/>
</dbReference>
<evidence type="ECO:0000256" key="3">
    <source>
        <dbReference type="ARBA" id="ARBA00022692"/>
    </source>
</evidence>
<dbReference type="AlphaFoldDB" id="A0A152A0F8"/>
<dbReference type="GO" id="GO:0048278">
    <property type="term" value="P:vesicle docking"/>
    <property type="evidence" value="ECO:0007669"/>
    <property type="project" value="TreeGrafter"/>
</dbReference>
<dbReference type="InterPro" id="IPR000727">
    <property type="entry name" value="T_SNARE_dom"/>
</dbReference>
<evidence type="ECO:0000256" key="5">
    <source>
        <dbReference type="ARBA" id="ARBA00023136"/>
    </source>
</evidence>
<evidence type="ECO:0000256" key="1">
    <source>
        <dbReference type="ARBA" id="ARBA00004211"/>
    </source>
</evidence>
<dbReference type="EMBL" id="LODT01000020">
    <property type="protein sequence ID" value="KYQ99727.1"/>
    <property type="molecule type" value="Genomic_DNA"/>
</dbReference>
<proteinExistence type="inferred from homology"/>
<keyword evidence="4" id="KW-1133">Transmembrane helix</keyword>
<reference evidence="8 9" key="1">
    <citation type="submission" date="2015-12" db="EMBL/GenBank/DDBJ databases">
        <title>Dictyostelia acquired genes for synthesis and detection of signals that induce cell-type specialization by lateral gene transfer from prokaryotes.</title>
        <authorList>
            <person name="Gloeckner G."/>
            <person name="Schaap P."/>
        </authorList>
    </citation>
    <scope>NUCLEOTIDE SEQUENCE [LARGE SCALE GENOMIC DNA]</scope>
    <source>
        <strain evidence="8 9">TK</strain>
    </source>
</reference>
<dbReference type="PANTHER" id="PTHR19957:SF307">
    <property type="entry name" value="PROTEIN SSO1-RELATED"/>
    <property type="match status" value="1"/>
</dbReference>
<feature type="compositionally biased region" description="Polar residues" evidence="6">
    <location>
        <begin position="44"/>
        <end position="53"/>
    </location>
</feature>
<dbReference type="Proteomes" id="UP000076078">
    <property type="component" value="Unassembled WGS sequence"/>
</dbReference>
<dbReference type="STRING" id="361077.A0A152A0F8"/>
<gene>
    <name evidence="8" type="ORF">DLAC_03667</name>
</gene>
<dbReference type="Pfam" id="PF00804">
    <property type="entry name" value="Syntaxin"/>
    <property type="match status" value="1"/>
</dbReference>
<evidence type="ECO:0000313" key="9">
    <source>
        <dbReference type="Proteomes" id="UP000076078"/>
    </source>
</evidence>
<dbReference type="SUPFAM" id="SSF47661">
    <property type="entry name" value="t-snare proteins"/>
    <property type="match status" value="1"/>
</dbReference>
<dbReference type="GO" id="GO:0006886">
    <property type="term" value="P:intracellular protein transport"/>
    <property type="evidence" value="ECO:0007669"/>
    <property type="project" value="TreeGrafter"/>
</dbReference>
<dbReference type="GO" id="GO:0000149">
    <property type="term" value="F:SNARE binding"/>
    <property type="evidence" value="ECO:0007669"/>
    <property type="project" value="TreeGrafter"/>
</dbReference>
<organism evidence="8 9">
    <name type="scientific">Tieghemostelium lacteum</name>
    <name type="common">Slime mold</name>
    <name type="synonym">Dictyostelium lacteum</name>
    <dbReference type="NCBI Taxonomy" id="361077"/>
    <lineage>
        <taxon>Eukaryota</taxon>
        <taxon>Amoebozoa</taxon>
        <taxon>Evosea</taxon>
        <taxon>Eumycetozoa</taxon>
        <taxon>Dictyostelia</taxon>
        <taxon>Dictyosteliales</taxon>
        <taxon>Raperosteliaceae</taxon>
        <taxon>Tieghemostelium</taxon>
    </lineage>
</organism>
<evidence type="ECO:0000256" key="6">
    <source>
        <dbReference type="SAM" id="MobiDB-lite"/>
    </source>
</evidence>
<dbReference type="GO" id="GO:0006887">
    <property type="term" value="P:exocytosis"/>
    <property type="evidence" value="ECO:0007669"/>
    <property type="project" value="TreeGrafter"/>
</dbReference>
<feature type="compositionally biased region" description="Basic and acidic residues" evidence="6">
    <location>
        <begin position="15"/>
        <end position="24"/>
    </location>
</feature>
<dbReference type="CDD" id="cd15848">
    <property type="entry name" value="SNARE_syntaxin1-like"/>
    <property type="match status" value="1"/>
</dbReference>
<dbReference type="GO" id="GO:0012505">
    <property type="term" value="C:endomembrane system"/>
    <property type="evidence" value="ECO:0007669"/>
    <property type="project" value="TreeGrafter"/>
</dbReference>
<name>A0A152A0F8_TIELA</name>
<protein>
    <submittedName>
        <fullName evidence="8">t-SNARE family protein</fullName>
    </submittedName>
</protein>
<dbReference type="SMART" id="SM00397">
    <property type="entry name" value="t_SNARE"/>
    <property type="match status" value="1"/>
</dbReference>
<comment type="similarity">
    <text evidence="2">Belongs to the syntaxin family.</text>
</comment>
<keyword evidence="5" id="KW-0472">Membrane</keyword>
<evidence type="ECO:0000256" key="2">
    <source>
        <dbReference type="ARBA" id="ARBA00009063"/>
    </source>
</evidence>
<dbReference type="GO" id="GO:0005484">
    <property type="term" value="F:SNAP receptor activity"/>
    <property type="evidence" value="ECO:0007669"/>
    <property type="project" value="TreeGrafter"/>
</dbReference>
<evidence type="ECO:0000256" key="4">
    <source>
        <dbReference type="ARBA" id="ARBA00022989"/>
    </source>
</evidence>
<dbReference type="InParanoid" id="A0A152A0F8"/>
<dbReference type="Gene3D" id="1.20.58.70">
    <property type="match status" value="1"/>
</dbReference>
<sequence length="307" mass="36023">MDDRLEELLSLGGVKVHDKNRDHEDDNELHESSSSVNRKRSLSEPSPLSQNKNQDVDGLDGEEEFMSEFYQEVGEMKNIMSQIRRTNKKMQDKYMLALNSVGATDEGEKFEKEIEGLIDGNKRSFMDLKKRIESMKNSTESMRQSEEITETEEHIRHNIQKTMSLKFVEMMREFQELQTTYKNKYREKFERQYRVVNPDASEEEVQEVLDSGVAQKVFIETTLFQNLNNEAYKALNYVQSKHNDIIKIEQNIAELHQMFLDMAVLVEINSELLMQIESNVDSTILETREGIENLRVANKSHKRFIFF</sequence>
<keyword evidence="3" id="KW-0812">Transmembrane</keyword>
<dbReference type="PANTHER" id="PTHR19957">
    <property type="entry name" value="SYNTAXIN"/>
    <property type="match status" value="1"/>
</dbReference>
<dbReference type="GO" id="GO:0006906">
    <property type="term" value="P:vesicle fusion"/>
    <property type="evidence" value="ECO:0007669"/>
    <property type="project" value="TreeGrafter"/>
</dbReference>
<keyword evidence="9" id="KW-1185">Reference proteome</keyword>
<feature type="region of interest" description="Disordered" evidence="6">
    <location>
        <begin position="1"/>
        <end position="58"/>
    </location>
</feature>
<feature type="domain" description="T-SNARE coiled-coil homology" evidence="7">
    <location>
        <begin position="235"/>
        <end position="297"/>
    </location>
</feature>